<comment type="catalytic activity">
    <reaction evidence="1">
        <text>(7,8-dihydropterin-6-yl)methyl diphosphate + 4-aminobenzoate = 7,8-dihydropteroate + diphosphate</text>
        <dbReference type="Rhea" id="RHEA:19949"/>
        <dbReference type="ChEBI" id="CHEBI:17836"/>
        <dbReference type="ChEBI" id="CHEBI:17839"/>
        <dbReference type="ChEBI" id="CHEBI:33019"/>
        <dbReference type="ChEBI" id="CHEBI:72950"/>
        <dbReference type="EC" id="2.5.1.15"/>
    </reaction>
</comment>
<evidence type="ECO:0000256" key="4">
    <source>
        <dbReference type="ARBA" id="ARBA00009503"/>
    </source>
</evidence>
<evidence type="ECO:0000256" key="2">
    <source>
        <dbReference type="ARBA" id="ARBA00001946"/>
    </source>
</evidence>
<dbReference type="RefSeq" id="WP_086043545.1">
    <property type="nucleotide sequence ID" value="NZ_CBCRZA010000014.1"/>
</dbReference>
<evidence type="ECO:0000256" key="6">
    <source>
        <dbReference type="ARBA" id="ARBA00016919"/>
    </source>
</evidence>
<evidence type="ECO:0000256" key="3">
    <source>
        <dbReference type="ARBA" id="ARBA00004763"/>
    </source>
</evidence>
<dbReference type="STRING" id="1855823.MCCS_24640"/>
<dbReference type="InterPro" id="IPR011005">
    <property type="entry name" value="Dihydropteroate_synth-like_sf"/>
</dbReference>
<keyword evidence="8 13" id="KW-0479">Metal-binding</keyword>
<protein>
    <recommendedName>
        <fullName evidence="6 13">Dihydropteroate synthase</fullName>
        <shortName evidence="13">DHPS</shortName>
        <ecNumber evidence="5 13">2.5.1.15</ecNumber>
    </recommendedName>
    <alternativeName>
        <fullName evidence="11 13">Dihydropteroate pyrophosphorylase</fullName>
    </alternativeName>
</protein>
<evidence type="ECO:0000256" key="12">
    <source>
        <dbReference type="ARBA" id="ARBA00053449"/>
    </source>
</evidence>
<comment type="pathway">
    <text evidence="3 13">Cofactor biosynthesis; tetrahydrofolate biosynthesis; 7,8-dihydrofolate from 2-amino-4-hydroxy-6-hydroxymethyl-7,8-dihydropteridine diphosphate and 4-aminobenzoate: step 1/2.</text>
</comment>
<dbReference type="PROSITE" id="PS00793">
    <property type="entry name" value="DHPS_2"/>
    <property type="match status" value="1"/>
</dbReference>
<feature type="domain" description="Pterin-binding" evidence="14">
    <location>
        <begin position="4"/>
        <end position="251"/>
    </location>
</feature>
<reference evidence="15 16" key="1">
    <citation type="journal article" date="2017" name="Int. J. Syst. Evol. Microbiol.">
        <title>Macrococcus canis sp. nov., a skin bacterium associated with infections in dogs.</title>
        <authorList>
            <person name="Gobeli Brawand S."/>
            <person name="Cotting K."/>
            <person name="Gomez-Sanz E."/>
            <person name="Collaud A."/>
            <person name="Thomann A."/>
            <person name="Brodard I."/>
            <person name="Rodriguez-Campos S."/>
            <person name="Strauss C."/>
            <person name="Perreten V."/>
        </authorList>
    </citation>
    <scope>NUCLEOTIDE SEQUENCE [LARGE SCALE GENOMIC DNA]</scope>
    <source>
        <strain evidence="15 16">KM45013</strain>
    </source>
</reference>
<dbReference type="PROSITE" id="PS00792">
    <property type="entry name" value="DHPS_1"/>
    <property type="match status" value="1"/>
</dbReference>
<keyword evidence="9 13" id="KW-0460">Magnesium</keyword>
<dbReference type="InterPro" id="IPR006390">
    <property type="entry name" value="DHP_synth_dom"/>
</dbReference>
<evidence type="ECO:0000256" key="8">
    <source>
        <dbReference type="ARBA" id="ARBA00022723"/>
    </source>
</evidence>
<comment type="function">
    <text evidence="12 13">Catalyzes the condensation of para-aminobenzoate (pABA) with 6-hydroxymethyl-7,8-dihydropterin diphosphate (DHPt-PP) to form 7,8-dihydropteroate (H2Pte), the immediate precursor of folate derivatives.</text>
</comment>
<dbReference type="GeneID" id="35296530"/>
<dbReference type="CDD" id="cd00739">
    <property type="entry name" value="DHPS"/>
    <property type="match status" value="1"/>
</dbReference>
<evidence type="ECO:0000259" key="14">
    <source>
        <dbReference type="PROSITE" id="PS50972"/>
    </source>
</evidence>
<evidence type="ECO:0000256" key="1">
    <source>
        <dbReference type="ARBA" id="ARBA00000012"/>
    </source>
</evidence>
<dbReference type="GO" id="GO:0046654">
    <property type="term" value="P:tetrahydrofolate biosynthetic process"/>
    <property type="evidence" value="ECO:0007669"/>
    <property type="project" value="UniProtKB-UniPathway"/>
</dbReference>
<evidence type="ECO:0000256" key="10">
    <source>
        <dbReference type="ARBA" id="ARBA00022909"/>
    </source>
</evidence>
<keyword evidence="10 13" id="KW-0289">Folate biosynthesis</keyword>
<organism evidence="15 16">
    <name type="scientific">Macrococcoides canis</name>
    <dbReference type="NCBI Taxonomy" id="1855823"/>
    <lineage>
        <taxon>Bacteria</taxon>
        <taxon>Bacillati</taxon>
        <taxon>Bacillota</taxon>
        <taxon>Bacilli</taxon>
        <taxon>Bacillales</taxon>
        <taxon>Staphylococcaceae</taxon>
        <taxon>Macrococcoides</taxon>
    </lineage>
</organism>
<dbReference type="InterPro" id="IPR000489">
    <property type="entry name" value="Pterin-binding_dom"/>
</dbReference>
<evidence type="ECO:0000313" key="16">
    <source>
        <dbReference type="Proteomes" id="UP000194154"/>
    </source>
</evidence>
<sequence length="262" mass="29295">MKRTQVMGILNVTPDSFSDGGKYNTLENAVFRARQMIEEGADIIDIGGYSTRPGYTEITIEEELNRVIPVVKALKDEKVLLSVDTFRSEVAREAFNAGCDIINDQWAGKFDQSMFDVVAQYDAEIVLMHNAETEVVGDVMEHMITDLCTQAKKAEQAGIDKSRIWLDPGIGFAKNRKQEIEVMRRLEELTQIGYKVLLATSRKRMVKELLNDDSAPAERDEGTLATTAIGVNAGVDAVRVHNVIMNSRFLRVMDQLKGDYDG</sequence>
<dbReference type="PROSITE" id="PS50972">
    <property type="entry name" value="PTERIN_BINDING"/>
    <property type="match status" value="1"/>
</dbReference>
<dbReference type="PANTHER" id="PTHR20941:SF1">
    <property type="entry name" value="FOLIC ACID SYNTHESIS PROTEIN FOL1"/>
    <property type="match status" value="1"/>
</dbReference>
<evidence type="ECO:0000313" key="15">
    <source>
        <dbReference type="EMBL" id="ARQ08027.1"/>
    </source>
</evidence>
<accession>A0A1W7AEK8</accession>
<dbReference type="GO" id="GO:0005829">
    <property type="term" value="C:cytosol"/>
    <property type="evidence" value="ECO:0007669"/>
    <property type="project" value="TreeGrafter"/>
</dbReference>
<dbReference type="AlphaFoldDB" id="A0A1W7AEK8"/>
<dbReference type="OrthoDB" id="9811744at2"/>
<proteinExistence type="inferred from homology"/>
<dbReference type="EC" id="2.5.1.15" evidence="5 13"/>
<keyword evidence="16" id="KW-1185">Reference proteome</keyword>
<evidence type="ECO:0000256" key="11">
    <source>
        <dbReference type="ARBA" id="ARBA00030193"/>
    </source>
</evidence>
<dbReference type="Proteomes" id="UP000194154">
    <property type="component" value="Chromosome"/>
</dbReference>
<evidence type="ECO:0000256" key="9">
    <source>
        <dbReference type="ARBA" id="ARBA00022842"/>
    </source>
</evidence>
<dbReference type="PANTHER" id="PTHR20941">
    <property type="entry name" value="FOLATE SYNTHESIS PROTEINS"/>
    <property type="match status" value="1"/>
</dbReference>
<dbReference type="UniPathway" id="UPA00077">
    <property type="reaction ID" value="UER00156"/>
</dbReference>
<dbReference type="SUPFAM" id="SSF51717">
    <property type="entry name" value="Dihydropteroate synthetase-like"/>
    <property type="match status" value="1"/>
</dbReference>
<dbReference type="InterPro" id="IPR045031">
    <property type="entry name" value="DHP_synth-like"/>
</dbReference>
<dbReference type="GO" id="GO:0046872">
    <property type="term" value="F:metal ion binding"/>
    <property type="evidence" value="ECO:0007669"/>
    <property type="project" value="UniProtKB-KW"/>
</dbReference>
<dbReference type="Pfam" id="PF00809">
    <property type="entry name" value="Pterin_bind"/>
    <property type="match status" value="1"/>
</dbReference>
<evidence type="ECO:0000256" key="13">
    <source>
        <dbReference type="RuleBase" id="RU361205"/>
    </source>
</evidence>
<dbReference type="FunFam" id="3.20.20.20:FF:000006">
    <property type="entry name" value="Dihydropteroate synthase"/>
    <property type="match status" value="1"/>
</dbReference>
<dbReference type="Gene3D" id="3.20.20.20">
    <property type="entry name" value="Dihydropteroate synthase-like"/>
    <property type="match status" value="1"/>
</dbReference>
<dbReference type="GO" id="GO:0046656">
    <property type="term" value="P:folic acid biosynthetic process"/>
    <property type="evidence" value="ECO:0007669"/>
    <property type="project" value="UniProtKB-KW"/>
</dbReference>
<dbReference type="EMBL" id="CP021059">
    <property type="protein sequence ID" value="ARQ08027.1"/>
    <property type="molecule type" value="Genomic_DNA"/>
</dbReference>
<dbReference type="KEGG" id="mcak:MCCS_24640"/>
<keyword evidence="7 13" id="KW-0808">Transferase</keyword>
<evidence type="ECO:0000256" key="5">
    <source>
        <dbReference type="ARBA" id="ARBA00012458"/>
    </source>
</evidence>
<gene>
    <name evidence="15" type="primary">folP</name>
    <name evidence="15" type="ORF">MCCS_24640</name>
</gene>
<comment type="similarity">
    <text evidence="4 13">Belongs to the DHPS family.</text>
</comment>
<comment type="cofactor">
    <cofactor evidence="2 13">
        <name>Mg(2+)</name>
        <dbReference type="ChEBI" id="CHEBI:18420"/>
    </cofactor>
</comment>
<evidence type="ECO:0000256" key="7">
    <source>
        <dbReference type="ARBA" id="ARBA00022679"/>
    </source>
</evidence>
<dbReference type="GO" id="GO:0004156">
    <property type="term" value="F:dihydropteroate synthase activity"/>
    <property type="evidence" value="ECO:0007669"/>
    <property type="project" value="UniProtKB-EC"/>
</dbReference>
<dbReference type="NCBIfam" id="TIGR01496">
    <property type="entry name" value="DHPS"/>
    <property type="match status" value="1"/>
</dbReference>
<name>A0A1W7AEK8_9STAP</name>